<dbReference type="InterPro" id="IPR036511">
    <property type="entry name" value="TGT-like_sf"/>
</dbReference>
<feature type="domain" description="tRNA-guanine(15) transglycosylase-like" evidence="4">
    <location>
        <begin position="12"/>
        <end position="370"/>
    </location>
</feature>
<dbReference type="NCBIfam" id="TIGR00449">
    <property type="entry name" value="tgt_general"/>
    <property type="match status" value="1"/>
</dbReference>
<dbReference type="GO" id="GO:0005829">
    <property type="term" value="C:cytosol"/>
    <property type="evidence" value="ECO:0007669"/>
    <property type="project" value="TreeGrafter"/>
</dbReference>
<evidence type="ECO:0000259" key="4">
    <source>
        <dbReference type="Pfam" id="PF01702"/>
    </source>
</evidence>
<dbReference type="AlphaFoldDB" id="A0A381QWN1"/>
<evidence type="ECO:0000256" key="1">
    <source>
        <dbReference type="ARBA" id="ARBA00022676"/>
    </source>
</evidence>
<gene>
    <name evidence="5" type="ORF">METZ01_LOCUS36208</name>
</gene>
<proteinExistence type="inferred from homology"/>
<dbReference type="Pfam" id="PF01702">
    <property type="entry name" value="TGT"/>
    <property type="match status" value="1"/>
</dbReference>
<evidence type="ECO:0000256" key="3">
    <source>
        <dbReference type="ARBA" id="ARBA00022694"/>
    </source>
</evidence>
<dbReference type="SUPFAM" id="SSF51713">
    <property type="entry name" value="tRNA-guanine transglycosylase"/>
    <property type="match status" value="1"/>
</dbReference>
<dbReference type="GO" id="GO:0008616">
    <property type="term" value="P:tRNA queuosine(34) biosynthetic process"/>
    <property type="evidence" value="ECO:0007669"/>
    <property type="project" value="TreeGrafter"/>
</dbReference>
<accession>A0A381QWN1</accession>
<dbReference type="InterPro" id="IPR002616">
    <property type="entry name" value="tRNA_ribo_trans-like"/>
</dbReference>
<evidence type="ECO:0000256" key="2">
    <source>
        <dbReference type="ARBA" id="ARBA00022679"/>
    </source>
</evidence>
<dbReference type="PANTHER" id="PTHR46499:SF1">
    <property type="entry name" value="QUEUINE TRNA-RIBOSYLTRANSFERASE"/>
    <property type="match status" value="1"/>
</dbReference>
<dbReference type="InterPro" id="IPR004803">
    <property type="entry name" value="TGT"/>
</dbReference>
<sequence>MIQFEVEANCGNSRAGTLQTPQGKIHTPIFMPVGTLGTVKGMTPEEVAETGAEIILGNTYHLHLRPGDELVKKMGGLHKFMNWHGPILTDSGGFQVFSLAKLLKLDEEGVEIRSHLDGTKIKLTPEISIAIQQNLGSTIMMCLDECLELPATRMEVERSIALTARWAKRCKEARTKSSGVFGEQALFGIFQGGGELDLREQSLEQIVEIDFDGYAIGGLSVGESKEEMYRVAHHIAAKMPADKPRYLMGVGDPEDLLEGIEAGIDMFDCVMPTRNARNGSLFTSHGKISIKQSRFQEDPEPLDSNCACSTCRHYSRAYLRHLYKSNEILGVRLNTYHNLFFYLSLVKSARAAINEQRFPEFKKDFLEKYHSGIDGA</sequence>
<dbReference type="EMBL" id="UINC01001547">
    <property type="protein sequence ID" value="SUZ83354.1"/>
    <property type="molecule type" value="Genomic_DNA"/>
</dbReference>
<dbReference type="NCBIfam" id="TIGR00430">
    <property type="entry name" value="Q_tRNA_tgt"/>
    <property type="match status" value="1"/>
</dbReference>
<protein>
    <recommendedName>
        <fullName evidence="4">tRNA-guanine(15) transglycosylase-like domain-containing protein</fullName>
    </recommendedName>
</protein>
<name>A0A381QWN1_9ZZZZ</name>
<keyword evidence="3" id="KW-0819">tRNA processing</keyword>
<dbReference type="InterPro" id="IPR050076">
    <property type="entry name" value="ArchSynthase1/Queuine_TRR"/>
</dbReference>
<keyword evidence="2" id="KW-0808">Transferase</keyword>
<dbReference type="HAMAP" id="MF_00168">
    <property type="entry name" value="Q_tRNA_Tgt"/>
    <property type="match status" value="1"/>
</dbReference>
<dbReference type="GO" id="GO:0008479">
    <property type="term" value="F:tRNA-guanosine(34) queuine transglycosylase activity"/>
    <property type="evidence" value="ECO:0007669"/>
    <property type="project" value="InterPro"/>
</dbReference>
<organism evidence="5">
    <name type="scientific">marine metagenome</name>
    <dbReference type="NCBI Taxonomy" id="408172"/>
    <lineage>
        <taxon>unclassified sequences</taxon>
        <taxon>metagenomes</taxon>
        <taxon>ecological metagenomes</taxon>
    </lineage>
</organism>
<keyword evidence="1" id="KW-0328">Glycosyltransferase</keyword>
<reference evidence="5" key="1">
    <citation type="submission" date="2018-05" db="EMBL/GenBank/DDBJ databases">
        <authorList>
            <person name="Lanie J.A."/>
            <person name="Ng W.-L."/>
            <person name="Kazmierczak K.M."/>
            <person name="Andrzejewski T.M."/>
            <person name="Davidsen T.M."/>
            <person name="Wayne K.J."/>
            <person name="Tettelin H."/>
            <person name="Glass J.I."/>
            <person name="Rusch D."/>
            <person name="Podicherti R."/>
            <person name="Tsui H.-C.T."/>
            <person name="Winkler M.E."/>
        </authorList>
    </citation>
    <scope>NUCLEOTIDE SEQUENCE</scope>
</reference>
<evidence type="ECO:0000313" key="5">
    <source>
        <dbReference type="EMBL" id="SUZ83354.1"/>
    </source>
</evidence>
<dbReference type="Gene3D" id="3.20.20.105">
    <property type="entry name" value="Queuine tRNA-ribosyltransferase-like"/>
    <property type="match status" value="1"/>
</dbReference>
<dbReference type="FunFam" id="3.20.20.105:FF:000001">
    <property type="entry name" value="Queuine tRNA-ribosyltransferase"/>
    <property type="match status" value="1"/>
</dbReference>
<dbReference type="PANTHER" id="PTHR46499">
    <property type="entry name" value="QUEUINE TRNA-RIBOSYLTRANSFERASE"/>
    <property type="match status" value="1"/>
</dbReference>